<dbReference type="Proteomes" id="UP000887013">
    <property type="component" value="Unassembled WGS sequence"/>
</dbReference>
<name>A0A8X6IVS1_NEPPI</name>
<accession>A0A8X6IVS1</accession>
<comment type="caution">
    <text evidence="1">The sequence shown here is derived from an EMBL/GenBank/DDBJ whole genome shotgun (WGS) entry which is preliminary data.</text>
</comment>
<gene>
    <name evidence="1" type="ORF">NPIL_490481</name>
</gene>
<evidence type="ECO:0000313" key="2">
    <source>
        <dbReference type="Proteomes" id="UP000887013"/>
    </source>
</evidence>
<dbReference type="AlphaFoldDB" id="A0A8X6IVS1"/>
<keyword evidence="2" id="KW-1185">Reference proteome</keyword>
<evidence type="ECO:0000313" key="1">
    <source>
        <dbReference type="EMBL" id="GFS61355.1"/>
    </source>
</evidence>
<dbReference type="EMBL" id="BMAW01047527">
    <property type="protein sequence ID" value="GFS61355.1"/>
    <property type="molecule type" value="Genomic_DNA"/>
</dbReference>
<reference evidence="1" key="1">
    <citation type="submission" date="2020-08" db="EMBL/GenBank/DDBJ databases">
        <title>Multicomponent nature underlies the extraordinary mechanical properties of spider dragline silk.</title>
        <authorList>
            <person name="Kono N."/>
            <person name="Nakamura H."/>
            <person name="Mori M."/>
            <person name="Yoshida Y."/>
            <person name="Ohtoshi R."/>
            <person name="Malay A.D."/>
            <person name="Moran D.A.P."/>
            <person name="Tomita M."/>
            <person name="Numata K."/>
            <person name="Arakawa K."/>
        </authorList>
    </citation>
    <scope>NUCLEOTIDE SEQUENCE</scope>
</reference>
<protein>
    <submittedName>
        <fullName evidence="1">Uncharacterized protein</fullName>
    </submittedName>
</protein>
<proteinExistence type="predicted"/>
<organism evidence="1 2">
    <name type="scientific">Nephila pilipes</name>
    <name type="common">Giant wood spider</name>
    <name type="synonym">Nephila maculata</name>
    <dbReference type="NCBI Taxonomy" id="299642"/>
    <lineage>
        <taxon>Eukaryota</taxon>
        <taxon>Metazoa</taxon>
        <taxon>Ecdysozoa</taxon>
        <taxon>Arthropoda</taxon>
        <taxon>Chelicerata</taxon>
        <taxon>Arachnida</taxon>
        <taxon>Araneae</taxon>
        <taxon>Araneomorphae</taxon>
        <taxon>Entelegynae</taxon>
        <taxon>Araneoidea</taxon>
        <taxon>Nephilidae</taxon>
        <taxon>Nephila</taxon>
    </lineage>
</organism>
<sequence length="147" mass="16463">MHLLRESNGIAISSIRDFVPLLASRTALSLTSISACDDIHWNSTILPFIISPRVTCFILLTIKDSKRYWNAIVSMADLESTRITAFSRSHSRLQISYIQKKLAWTSESKLAKYLPTGAYCEKILLCTPTPAASFILDSSVWTRIHSG</sequence>